<gene>
    <name evidence="1" type="ORF">ALC60_09543</name>
</gene>
<reference evidence="1 2" key="1">
    <citation type="submission" date="2015-09" db="EMBL/GenBank/DDBJ databases">
        <title>Trachymyrmex zeteki WGS genome.</title>
        <authorList>
            <person name="Nygaard S."/>
            <person name="Hu H."/>
            <person name="Boomsma J."/>
            <person name="Zhang G."/>
        </authorList>
    </citation>
    <scope>NUCLEOTIDE SEQUENCE [LARGE SCALE GENOMIC DNA]</scope>
    <source>
        <strain evidence="1">Tzet28-1</strain>
        <tissue evidence="1">Whole body</tissue>
    </source>
</reference>
<proteinExistence type="predicted"/>
<dbReference type="Proteomes" id="UP000075809">
    <property type="component" value="Unassembled WGS sequence"/>
</dbReference>
<organism evidence="1 2">
    <name type="scientific">Mycetomoellerius zeteki</name>
    <dbReference type="NCBI Taxonomy" id="64791"/>
    <lineage>
        <taxon>Eukaryota</taxon>
        <taxon>Metazoa</taxon>
        <taxon>Ecdysozoa</taxon>
        <taxon>Arthropoda</taxon>
        <taxon>Hexapoda</taxon>
        <taxon>Insecta</taxon>
        <taxon>Pterygota</taxon>
        <taxon>Neoptera</taxon>
        <taxon>Endopterygota</taxon>
        <taxon>Hymenoptera</taxon>
        <taxon>Apocrita</taxon>
        <taxon>Aculeata</taxon>
        <taxon>Formicoidea</taxon>
        <taxon>Formicidae</taxon>
        <taxon>Myrmicinae</taxon>
        <taxon>Mycetomoellerius</taxon>
    </lineage>
</organism>
<dbReference type="EMBL" id="KQ982745">
    <property type="protein sequence ID" value="KYQ51377.1"/>
    <property type="molecule type" value="Genomic_DNA"/>
</dbReference>
<dbReference type="AlphaFoldDB" id="A0A151WUD8"/>
<name>A0A151WUD8_9HYME</name>
<evidence type="ECO:0008006" key="3">
    <source>
        <dbReference type="Google" id="ProtNLM"/>
    </source>
</evidence>
<protein>
    <recommendedName>
        <fullName evidence="3">Mos1 transposase HTH domain-containing protein</fullName>
    </recommendedName>
</protein>
<accession>A0A151WUD8</accession>
<evidence type="ECO:0000313" key="1">
    <source>
        <dbReference type="EMBL" id="KYQ51377.1"/>
    </source>
</evidence>
<keyword evidence="2" id="KW-1185">Reference proteome</keyword>
<evidence type="ECO:0000313" key="2">
    <source>
        <dbReference type="Proteomes" id="UP000075809"/>
    </source>
</evidence>
<sequence length="356" mass="41718">MEKEQYRSVIRFLFLDGKTCEEIKTKLDAVYGNPSPSMTTVRYTWGKAKTITGQYYADLLGRFDVELKKKRPHLAKKSKLEKIARKKIHVEEVIAETEAYFAEFDKSYFSEGLKKMVETKLRNMVRLIPELNEIDTSCEYRTDQRTILLKYKHLARYKFEDNFVGLSKAPKSVARTSKISAALLIMLEFPIWKFLSRRDKIVRKKILNTNIFELTAAFASPVHLEINSRRHRMLFNVIDDGLSLVLPKTSQMDFCYLFKEIKNIDEISLTRAHFTKACKCEVQLMSTLTEFREEDSHERTLHNEITTEIRQAIRQNDSSPHQQVTHRFASQPFDEIGTADDYRSRWRTESNDDVDS</sequence>